<dbReference type="Proteomes" id="UP000230002">
    <property type="component" value="Unassembled WGS sequence"/>
</dbReference>
<dbReference type="OrthoDB" id="2750355at2759"/>
<evidence type="ECO:0000313" key="2">
    <source>
        <dbReference type="Proteomes" id="UP000230002"/>
    </source>
</evidence>
<name>A0A2G8S8U8_9APHY</name>
<gene>
    <name evidence="1" type="ORF">GSI_07735</name>
</gene>
<dbReference type="EMBL" id="AYKW01000016">
    <property type="protein sequence ID" value="PIL30157.1"/>
    <property type="molecule type" value="Genomic_DNA"/>
</dbReference>
<accession>A0A2G8S8U8</accession>
<sequence>MNELNMPIHPNVNMDIMLAILSHSPPKTATSIMETCRFLYHEGAKVILQQPVFLWGSESQILALLRFIQAEGLSRCSYLRNLVIIIQISERVANIQPGRPSELVAADVNFDFSTHSSAALSHPFHLLQRSVSTLQRLAYTSSGHPDIDNTASQYPQIIYPEALPNVVDLEVYGISSILHEFPGLRLPEGQDPQMNVARHAPGPVKGSLAWKHIRTYTGPLSVLHTLGISFHIPRLYLTTIPGMSSPLALTEALVHIQPTHLTITYKDQPFSYNLGPDFVSALHSDGASRLPSLGLEIEVMAADVDSNIDVGKFWTSVGTALARLQLCDLCIVMSDISLPEAACASTTPPSSPDGGEQGAHTHELAPEAVEAADCPQCSEAAYRTPCTLAERTLEDFDLDAFAGSLLASVRTLRNAVVSVARPIRCGGGMRTRLLGQHDDLKSQMRVGAEDREMDGVMRETLLSKGLAHEKRWFSSRVRAQYRGMRG</sequence>
<keyword evidence="2" id="KW-1185">Reference proteome</keyword>
<protein>
    <submittedName>
        <fullName evidence="1">Uncharacterized protein</fullName>
    </submittedName>
</protein>
<organism evidence="1 2">
    <name type="scientific">Ganoderma sinense ZZ0214-1</name>
    <dbReference type="NCBI Taxonomy" id="1077348"/>
    <lineage>
        <taxon>Eukaryota</taxon>
        <taxon>Fungi</taxon>
        <taxon>Dikarya</taxon>
        <taxon>Basidiomycota</taxon>
        <taxon>Agaricomycotina</taxon>
        <taxon>Agaricomycetes</taxon>
        <taxon>Polyporales</taxon>
        <taxon>Polyporaceae</taxon>
        <taxon>Ganoderma</taxon>
    </lineage>
</organism>
<reference evidence="1 2" key="1">
    <citation type="journal article" date="2015" name="Sci. Rep.">
        <title>Chromosome-level genome map provides insights into diverse defense mechanisms in the medicinal fungus Ganoderma sinense.</title>
        <authorList>
            <person name="Zhu Y."/>
            <person name="Xu J."/>
            <person name="Sun C."/>
            <person name="Zhou S."/>
            <person name="Xu H."/>
            <person name="Nelson D.R."/>
            <person name="Qian J."/>
            <person name="Song J."/>
            <person name="Luo H."/>
            <person name="Xiang L."/>
            <person name="Li Y."/>
            <person name="Xu Z."/>
            <person name="Ji A."/>
            <person name="Wang L."/>
            <person name="Lu S."/>
            <person name="Hayward A."/>
            <person name="Sun W."/>
            <person name="Li X."/>
            <person name="Schwartz D.C."/>
            <person name="Wang Y."/>
            <person name="Chen S."/>
        </authorList>
    </citation>
    <scope>NUCLEOTIDE SEQUENCE [LARGE SCALE GENOMIC DNA]</scope>
    <source>
        <strain evidence="1 2">ZZ0214-1</strain>
    </source>
</reference>
<evidence type="ECO:0000313" key="1">
    <source>
        <dbReference type="EMBL" id="PIL30157.1"/>
    </source>
</evidence>
<comment type="caution">
    <text evidence="1">The sequence shown here is derived from an EMBL/GenBank/DDBJ whole genome shotgun (WGS) entry which is preliminary data.</text>
</comment>
<proteinExistence type="predicted"/>
<dbReference type="AlphaFoldDB" id="A0A2G8S8U8"/>